<dbReference type="Pfam" id="PF14153">
    <property type="entry name" value="Spore_coat_CotO"/>
    <property type="match status" value="1"/>
</dbReference>
<feature type="compositionally biased region" description="Polar residues" evidence="1">
    <location>
        <begin position="17"/>
        <end position="32"/>
    </location>
</feature>
<evidence type="ECO:0008006" key="4">
    <source>
        <dbReference type="Google" id="ProtNLM"/>
    </source>
</evidence>
<keyword evidence="3" id="KW-1185">Reference proteome</keyword>
<organism evidence="2 3">
    <name type="scientific">Virgibacillus alimentarius</name>
    <dbReference type="NCBI Taxonomy" id="698769"/>
    <lineage>
        <taxon>Bacteria</taxon>
        <taxon>Bacillati</taxon>
        <taxon>Bacillota</taxon>
        <taxon>Bacilli</taxon>
        <taxon>Bacillales</taxon>
        <taxon>Bacillaceae</taxon>
        <taxon>Virgibacillus</taxon>
    </lineage>
</organism>
<gene>
    <name evidence="2" type="ORF">J2Z81_002609</name>
</gene>
<protein>
    <recommendedName>
        <fullName evidence="4">Spore coat protein CotO</fullName>
    </recommendedName>
</protein>
<feature type="region of interest" description="Disordered" evidence="1">
    <location>
        <begin position="1"/>
        <end position="102"/>
    </location>
</feature>
<feature type="compositionally biased region" description="Basic and acidic residues" evidence="1">
    <location>
        <begin position="84"/>
        <end position="102"/>
    </location>
</feature>
<sequence>MKKKRYAKDPLLYIHQPTISKPDTPMQDNYQTPRRAKKNPLQAPPPQSNTSQKSRIKRRNPYLKELQQDKNKIHSEDTDEENEKDVSTEPSDESKHHSNRAKFKDMTLEEKVNYFVNLPTHVPKLKCEVQTSERKHRGIITDFKEDLVYIRIGRRTTSRSIPFDDIKDIRLLGF</sequence>
<evidence type="ECO:0000256" key="1">
    <source>
        <dbReference type="SAM" id="MobiDB-lite"/>
    </source>
</evidence>
<comment type="caution">
    <text evidence="2">The sequence shown here is derived from an EMBL/GenBank/DDBJ whole genome shotgun (WGS) entry which is preliminary data.</text>
</comment>
<dbReference type="RefSeq" id="WP_226371504.1">
    <property type="nucleotide sequence ID" value="NZ_JAGIKX010000030.1"/>
</dbReference>
<evidence type="ECO:0000313" key="2">
    <source>
        <dbReference type="EMBL" id="MBP2258626.1"/>
    </source>
</evidence>
<proteinExistence type="predicted"/>
<accession>A0ABS4SAU8</accession>
<dbReference type="InterPro" id="IPR025439">
    <property type="entry name" value="Spore_coat_CotO"/>
</dbReference>
<evidence type="ECO:0000313" key="3">
    <source>
        <dbReference type="Proteomes" id="UP001519294"/>
    </source>
</evidence>
<feature type="compositionally biased region" description="Basic and acidic residues" evidence="1">
    <location>
        <begin position="66"/>
        <end position="76"/>
    </location>
</feature>
<dbReference type="EMBL" id="JAGIKX010000030">
    <property type="protein sequence ID" value="MBP2258626.1"/>
    <property type="molecule type" value="Genomic_DNA"/>
</dbReference>
<dbReference type="Proteomes" id="UP001519294">
    <property type="component" value="Unassembled WGS sequence"/>
</dbReference>
<name>A0ABS4SAU8_9BACI</name>
<reference evidence="2 3" key="1">
    <citation type="submission" date="2021-03" db="EMBL/GenBank/DDBJ databases">
        <title>Genomic Encyclopedia of Type Strains, Phase IV (KMG-IV): sequencing the most valuable type-strain genomes for metagenomic binning, comparative biology and taxonomic classification.</title>
        <authorList>
            <person name="Goeker M."/>
        </authorList>
    </citation>
    <scope>NUCLEOTIDE SEQUENCE [LARGE SCALE GENOMIC DNA]</scope>
    <source>
        <strain evidence="2 3">DSM 25790</strain>
    </source>
</reference>